<dbReference type="InterPro" id="IPR018253">
    <property type="entry name" value="DnaJ_domain_CS"/>
</dbReference>
<protein>
    <recommendedName>
        <fullName evidence="3">DnaJ homolog subfamily C member 2</fullName>
    </recommendedName>
    <alternativeName>
        <fullName evidence="15">Zuotin-related factor 1</fullName>
    </alternativeName>
</protein>
<evidence type="ECO:0000256" key="14">
    <source>
        <dbReference type="ARBA" id="ARBA00024008"/>
    </source>
</evidence>
<dbReference type="SUPFAM" id="SSF46689">
    <property type="entry name" value="Homeodomain-like"/>
    <property type="match status" value="2"/>
</dbReference>
<dbReference type="Pfam" id="PF00226">
    <property type="entry name" value="DnaJ"/>
    <property type="match status" value="1"/>
</dbReference>
<dbReference type="InterPro" id="IPR032003">
    <property type="entry name" value="RAC_head"/>
</dbReference>
<evidence type="ECO:0000256" key="15">
    <source>
        <dbReference type="ARBA" id="ARBA00033310"/>
    </source>
</evidence>
<comment type="function">
    <text evidence="14">Acts both as a chaperone in the cytosol and as a chromatin regulator in the nucleus. When cytosolic, acts as a molecular chaperone: component of the ribosome-associated complex (RAC), a complex involved in folding or maintaining nascent polypeptides in a folding-competent state. In the RAC complex, stimulates the ATPase activity of the ribosome-associated pool of Hsp70-type chaperones HSPA14 that bind to the nascent polypeptide chain. When nuclear, mediates the switching from polycomb-repressed genes to an active state: specifically recruited at histone H2A ubiquitinated at 'Lys-119' (H2AK119ub), and promotes the displacement of the polycomb PRC1 complex from chromatin, thereby facilitating transcription activation.</text>
</comment>
<dbReference type="SMART" id="SM00271">
    <property type="entry name" value="DnaJ"/>
    <property type="match status" value="1"/>
</dbReference>
<dbReference type="SMART" id="SM00717">
    <property type="entry name" value="SANT"/>
    <property type="match status" value="2"/>
</dbReference>
<evidence type="ECO:0000256" key="12">
    <source>
        <dbReference type="ARBA" id="ARBA00023186"/>
    </source>
</evidence>
<dbReference type="GO" id="GO:2000279">
    <property type="term" value="P:negative regulation of DNA biosynthetic process"/>
    <property type="evidence" value="ECO:0007669"/>
    <property type="project" value="Ensembl"/>
</dbReference>
<dbReference type="Ensembl" id="ENSCGRT00001004043.1">
    <property type="protein sequence ID" value="ENSCGRP00001002912.1"/>
    <property type="gene ID" value="ENSCGRG00001003350.1"/>
</dbReference>
<dbReference type="InterPro" id="IPR036869">
    <property type="entry name" value="J_dom_sf"/>
</dbReference>
<sequence>MLLLPSAAGGQGTAVTHALTSASALYQVEPVGRWFEAFVKRRNRNASTSFQELEDKKELSEGSEDEELQLEEFPMLKTLDPKDWKNQDHYAVLGLGHVRYKATQRQIKAAHKAMVLKHHPDKRKAAGEPIKEGDNDYFTCITKAYEMLSDPVKRRAFNSVDPTFDNSVPSKSEAKDNFFQVFSPVFERNSRWSNKKNVPKLGDMNSSFEDVDAFYSFWYNFDSWREFSYLDEEEKEKAECRDERRWIEKQNRATRAQRKKEEMNRIRTLVDNAYSCDPRIKKFKEEEKAKKEAEKKAKAEARRKEQAAKEKQRQAELEAARLAKEKEEEEVRQQALLAKKEKDIQKKAIKKERQKLRNSCKSWNHFSDNEADRVKMMEEVEKLCDRLELTSLQCLNEILTTSTREVGKAALEKQIEEVNEQMRKEKEEADARMRQASKNAEKSTGGSGSGSKNWSEDDLQLLIKAVNLFPAGTNSRWEVIANYMNIHSSSGIKRTAKDVIGKAKSLQKLDPHQKDDINKKAFDKFKKEHGVAPQADKAAPSERFEGPCTDFTPWTTEEQKLLEQALKTYPVNTPERWEKIAEAVPGRTKKDCMRRYKELVEMVKAKKAAQEQVLNASRAKK</sequence>
<dbReference type="Pfam" id="PF23082">
    <property type="entry name" value="Myb_DNA-binding_2"/>
    <property type="match status" value="2"/>
</dbReference>
<dbReference type="GO" id="GO:0042393">
    <property type="term" value="F:histone binding"/>
    <property type="evidence" value="ECO:0007669"/>
    <property type="project" value="Ensembl"/>
</dbReference>
<feature type="region of interest" description="Disordered" evidence="17">
    <location>
        <begin position="421"/>
        <end position="453"/>
    </location>
</feature>
<dbReference type="GO" id="GO:0006450">
    <property type="term" value="P:regulation of translational fidelity"/>
    <property type="evidence" value="ECO:0007669"/>
    <property type="project" value="InterPro"/>
</dbReference>
<keyword evidence="24" id="KW-1185">Reference proteome</keyword>
<dbReference type="InterPro" id="IPR001005">
    <property type="entry name" value="SANT/Myb"/>
</dbReference>
<dbReference type="InterPro" id="IPR054076">
    <property type="entry name" value="ZUO1-like_ZHD"/>
</dbReference>
<evidence type="ECO:0000256" key="7">
    <source>
        <dbReference type="ARBA" id="ARBA00022853"/>
    </source>
</evidence>
<keyword evidence="6" id="KW-0677">Repeat</keyword>
<dbReference type="InterPro" id="IPR017884">
    <property type="entry name" value="SANT_dom"/>
</dbReference>
<dbReference type="PROSITE" id="PS51294">
    <property type="entry name" value="HTH_MYB"/>
    <property type="match status" value="1"/>
</dbReference>
<evidence type="ECO:0000313" key="24">
    <source>
        <dbReference type="Proteomes" id="UP001108280"/>
    </source>
</evidence>
<proteinExistence type="predicted"/>
<evidence type="ECO:0000256" key="8">
    <source>
        <dbReference type="ARBA" id="ARBA00022990"/>
    </source>
</evidence>
<dbReference type="PROSITE" id="PS00636">
    <property type="entry name" value="DNAJ_1"/>
    <property type="match status" value="1"/>
</dbReference>
<feature type="domain" description="SANT" evidence="20">
    <location>
        <begin position="549"/>
        <end position="604"/>
    </location>
</feature>
<dbReference type="PROSITE" id="PS51293">
    <property type="entry name" value="SANT"/>
    <property type="match status" value="1"/>
</dbReference>
<keyword evidence="12" id="KW-0143">Chaperone</keyword>
<dbReference type="AlphaFoldDB" id="A0A8C2LE85"/>
<dbReference type="Pfam" id="PF21884">
    <property type="entry name" value="ZUO1-like_ZHD"/>
    <property type="match status" value="1"/>
</dbReference>
<evidence type="ECO:0000313" key="22">
    <source>
        <dbReference type="Ensembl" id="ENSCGRP00001002912.1"/>
    </source>
</evidence>
<feature type="domain" description="J" evidence="18">
    <location>
        <begin position="88"/>
        <end position="161"/>
    </location>
</feature>
<dbReference type="PANTHER" id="PTHR43999:SF1">
    <property type="entry name" value="DNAJ HOMOLOG SUBFAMILY C MEMBER 2"/>
    <property type="match status" value="1"/>
</dbReference>
<evidence type="ECO:0000256" key="9">
    <source>
        <dbReference type="ARBA" id="ARBA00023015"/>
    </source>
</evidence>
<evidence type="ECO:0000256" key="16">
    <source>
        <dbReference type="ARBA" id="ARBA00046678"/>
    </source>
</evidence>
<reference evidence="22" key="4">
    <citation type="submission" date="2025-05" db="UniProtKB">
        <authorList>
            <consortium name="Ensembl"/>
        </authorList>
    </citation>
    <scope>IDENTIFICATION</scope>
</reference>
<dbReference type="GeneID" id="100757311"/>
<feature type="domain" description="Myb-like" evidence="19">
    <location>
        <begin position="553"/>
        <end position="600"/>
    </location>
</feature>
<feature type="domain" description="HTH myb-type" evidence="21">
    <location>
        <begin position="553"/>
        <end position="604"/>
    </location>
</feature>
<gene>
    <name evidence="22 25" type="primary">Dnajc2</name>
</gene>
<dbReference type="CDD" id="cd00167">
    <property type="entry name" value="SANT"/>
    <property type="match status" value="2"/>
</dbReference>
<dbReference type="OrthoDB" id="1690618at2759"/>
<dbReference type="Proteomes" id="UP000694386">
    <property type="component" value="Unplaced"/>
</dbReference>
<evidence type="ECO:0000259" key="19">
    <source>
        <dbReference type="PROSITE" id="PS50090"/>
    </source>
</evidence>
<keyword evidence="11" id="KW-0804">Transcription</keyword>
<dbReference type="PROSITE" id="PS50076">
    <property type="entry name" value="DNAJ_2"/>
    <property type="match status" value="1"/>
</dbReference>
<evidence type="ECO:0000313" key="23">
    <source>
        <dbReference type="Proteomes" id="UP000694386"/>
    </source>
</evidence>
<reference evidence="25" key="3">
    <citation type="submission" date="2025-04" db="UniProtKB">
        <authorList>
            <consortium name="RefSeq"/>
        </authorList>
    </citation>
    <scope>IDENTIFICATION</scope>
    <source>
        <strain evidence="25">17A/GY</strain>
        <tissue evidence="25">Liver</tissue>
    </source>
</reference>
<feature type="region of interest" description="Disordered" evidence="17">
    <location>
        <begin position="294"/>
        <end position="316"/>
    </location>
</feature>
<dbReference type="GO" id="GO:0003682">
    <property type="term" value="F:chromatin binding"/>
    <property type="evidence" value="ECO:0007669"/>
    <property type="project" value="Ensembl"/>
</dbReference>
<dbReference type="Pfam" id="PF16717">
    <property type="entry name" value="RAC_head"/>
    <property type="match status" value="1"/>
</dbReference>
<dbReference type="Gene3D" id="1.10.287.110">
    <property type="entry name" value="DnaJ domain"/>
    <property type="match status" value="1"/>
</dbReference>
<dbReference type="GO" id="GO:0006260">
    <property type="term" value="P:DNA replication"/>
    <property type="evidence" value="ECO:0007669"/>
    <property type="project" value="Ensembl"/>
</dbReference>
<dbReference type="CTD" id="27000"/>
<evidence type="ECO:0000256" key="4">
    <source>
        <dbReference type="ARBA" id="ARBA00022490"/>
    </source>
</evidence>
<dbReference type="FunFam" id="1.10.8.840:FF:000001">
    <property type="entry name" value="dnaJ homolog subfamily C member 2 isoform X1"/>
    <property type="match status" value="1"/>
</dbReference>
<dbReference type="GO" id="GO:0030544">
    <property type="term" value="F:Hsp70 protein binding"/>
    <property type="evidence" value="ECO:0007669"/>
    <property type="project" value="Ensembl"/>
</dbReference>
<dbReference type="RefSeq" id="XP_016830993.3">
    <property type="nucleotide sequence ID" value="XM_016975504.3"/>
</dbReference>
<dbReference type="GeneTree" id="ENSGT00940000155441"/>
<evidence type="ECO:0000256" key="10">
    <source>
        <dbReference type="ARBA" id="ARBA00023159"/>
    </source>
</evidence>
<dbReference type="SUPFAM" id="SSF46565">
    <property type="entry name" value="Chaperone J-domain"/>
    <property type="match status" value="1"/>
</dbReference>
<evidence type="ECO:0000256" key="5">
    <source>
        <dbReference type="ARBA" id="ARBA00022553"/>
    </source>
</evidence>
<dbReference type="KEGG" id="cge:100757311"/>
<evidence type="ECO:0000256" key="17">
    <source>
        <dbReference type="SAM" id="MobiDB-lite"/>
    </source>
</evidence>
<dbReference type="FunFam" id="1.10.10.60:FF:000180">
    <property type="entry name" value="DnaJ (Hsp40) homolog, subfamily C, member 2"/>
    <property type="match status" value="1"/>
</dbReference>
<dbReference type="FunFam" id="1.10.287.110:FF:000024">
    <property type="entry name" value="DnaJ (Hsp40) homolog, subfamily C, member 2"/>
    <property type="match status" value="1"/>
</dbReference>
<evidence type="ECO:0000256" key="11">
    <source>
        <dbReference type="ARBA" id="ARBA00023163"/>
    </source>
</evidence>
<dbReference type="InterPro" id="IPR009057">
    <property type="entry name" value="Homeodomain-like_sf"/>
</dbReference>
<organism evidence="22 23">
    <name type="scientific">Cricetulus griseus</name>
    <name type="common">Chinese hamster</name>
    <name type="synonym">Cricetulus barabensis griseus</name>
    <dbReference type="NCBI Taxonomy" id="10029"/>
    <lineage>
        <taxon>Eukaryota</taxon>
        <taxon>Metazoa</taxon>
        <taxon>Chordata</taxon>
        <taxon>Craniata</taxon>
        <taxon>Vertebrata</taxon>
        <taxon>Euteleostomi</taxon>
        <taxon>Mammalia</taxon>
        <taxon>Eutheria</taxon>
        <taxon>Euarchontoglires</taxon>
        <taxon>Glires</taxon>
        <taxon>Rodentia</taxon>
        <taxon>Myomorpha</taxon>
        <taxon>Muroidea</taxon>
        <taxon>Cricetidae</taxon>
        <taxon>Cricetinae</taxon>
        <taxon>Cricetulus</taxon>
    </lineage>
</organism>
<keyword evidence="7" id="KW-0156">Chromatin regulator</keyword>
<evidence type="ECO:0000256" key="2">
    <source>
        <dbReference type="ARBA" id="ARBA00004514"/>
    </source>
</evidence>
<keyword evidence="9" id="KW-0805">Transcription regulation</keyword>
<keyword evidence="8" id="KW-0007">Acetylation</keyword>
<dbReference type="InterPro" id="IPR001623">
    <property type="entry name" value="DnaJ_domain"/>
</dbReference>
<dbReference type="GO" id="GO:0051083">
    <property type="term" value="P:'de novo' cotranslational protein folding"/>
    <property type="evidence" value="ECO:0007669"/>
    <property type="project" value="InterPro"/>
</dbReference>
<dbReference type="InterPro" id="IPR042569">
    <property type="entry name" value="RAC_head_sf"/>
</dbReference>
<feature type="compositionally biased region" description="Basic and acidic residues" evidence="17">
    <location>
        <begin position="421"/>
        <end position="433"/>
    </location>
</feature>
<dbReference type="GO" id="GO:0005829">
    <property type="term" value="C:cytosol"/>
    <property type="evidence" value="ECO:0007669"/>
    <property type="project" value="UniProtKB-SubCell"/>
</dbReference>
<dbReference type="RefSeq" id="XP_027249226.1">
    <property type="nucleotide sequence ID" value="XM_027393425.2"/>
</dbReference>
<evidence type="ECO:0000259" key="21">
    <source>
        <dbReference type="PROSITE" id="PS51294"/>
    </source>
</evidence>
<dbReference type="CDD" id="cd06257">
    <property type="entry name" value="DnaJ"/>
    <property type="match status" value="1"/>
</dbReference>
<keyword evidence="4" id="KW-0963">Cytoplasm</keyword>
<dbReference type="InterPro" id="IPR017930">
    <property type="entry name" value="Myb_dom"/>
</dbReference>
<evidence type="ECO:0000259" key="18">
    <source>
        <dbReference type="PROSITE" id="PS50076"/>
    </source>
</evidence>
<name>A0A8C2LE85_CRIGR</name>
<reference evidence="24" key="2">
    <citation type="journal article" date="2020" name="Biotechnol. Bioeng.">
        <title>Chromosome-scale scaffolds for the Chinese hamster reference genome assembly to facilitate the study of the CHO epigenome.</title>
        <authorList>
            <person name="Hilliard W."/>
            <person name="MacDonald M."/>
            <person name="Lee K.H."/>
        </authorList>
    </citation>
    <scope>NUCLEOTIDE SEQUENCE [LARGE SCALE GENOMIC DNA]</scope>
    <source>
        <strain evidence="24">17A/GY</strain>
    </source>
</reference>
<dbReference type="PROSITE" id="PS50090">
    <property type="entry name" value="MYB_LIKE"/>
    <property type="match status" value="1"/>
</dbReference>
<evidence type="ECO:0000256" key="6">
    <source>
        <dbReference type="ARBA" id="ARBA00022737"/>
    </source>
</evidence>
<dbReference type="Gene3D" id="1.10.8.840">
    <property type="entry name" value="Ribosome-associated complex head domain"/>
    <property type="match status" value="1"/>
</dbReference>
<dbReference type="FunFam" id="1.10.10.60:FF:000215">
    <property type="entry name" value="dnaJ homolog subfamily C member 2 isoform X1"/>
    <property type="match status" value="1"/>
</dbReference>
<comment type="subunit">
    <text evidence="16">Component of ribosome-associated complex (RAC), a heterodimer composed of Hsp70/DnaK-type chaperone HSPA14 and Hsp40/DnaJ-type chaperone DNAJC2. Interacts (via ZRF1-UBD region) with ID1.</text>
</comment>
<evidence type="ECO:0000256" key="1">
    <source>
        <dbReference type="ARBA" id="ARBA00004123"/>
    </source>
</evidence>
<dbReference type="GO" id="GO:0043022">
    <property type="term" value="F:ribosome binding"/>
    <property type="evidence" value="ECO:0007669"/>
    <property type="project" value="InterPro"/>
</dbReference>
<reference evidence="24" key="1">
    <citation type="journal article" date="2018" name="Biotechnol. Bioeng.">
        <title>A reference genome of the Chinese hamster based on a hybrid assembly strategy.</title>
        <authorList>
            <person name="Rupp O."/>
            <person name="MacDonald M.L."/>
            <person name="Li S."/>
            <person name="Dhiman H."/>
            <person name="Polson S."/>
            <person name="Griep S."/>
            <person name="Heffner K."/>
            <person name="Hernandez I."/>
            <person name="Brinkrolf K."/>
            <person name="Jadhav V."/>
            <person name="Samoudi M."/>
            <person name="Hao H."/>
            <person name="Kingham B."/>
            <person name="Goesmann A."/>
            <person name="Betenbaugh M.J."/>
            <person name="Lewis N.E."/>
            <person name="Borth N."/>
            <person name="Lee K.H."/>
        </authorList>
    </citation>
    <scope>NUCLEOTIDE SEQUENCE [LARGE SCALE GENOMIC DNA]</scope>
    <source>
        <strain evidence="24">17A/GY</strain>
    </source>
</reference>
<feature type="region of interest" description="Disordered" evidence="17">
    <location>
        <begin position="528"/>
        <end position="547"/>
    </location>
</feature>
<dbReference type="InterPro" id="IPR044634">
    <property type="entry name" value="Zuotin/DnaJC2"/>
</dbReference>
<dbReference type="Gene3D" id="1.10.10.60">
    <property type="entry name" value="Homeodomain-like"/>
    <property type="match status" value="2"/>
</dbReference>
<evidence type="ECO:0000313" key="25">
    <source>
        <dbReference type="RefSeq" id="XP_027249226.1"/>
    </source>
</evidence>
<keyword evidence="10" id="KW-0010">Activator</keyword>
<dbReference type="GO" id="GO:0045893">
    <property type="term" value="P:positive regulation of DNA-templated transcription"/>
    <property type="evidence" value="ECO:0007669"/>
    <property type="project" value="Ensembl"/>
</dbReference>
<evidence type="ECO:0000256" key="3">
    <source>
        <dbReference type="ARBA" id="ARBA00014469"/>
    </source>
</evidence>
<dbReference type="Proteomes" id="UP001108280">
    <property type="component" value="Chromosome 1"/>
</dbReference>
<evidence type="ECO:0000256" key="13">
    <source>
        <dbReference type="ARBA" id="ARBA00023242"/>
    </source>
</evidence>
<comment type="subcellular location">
    <subcellularLocation>
        <location evidence="2">Cytoplasm</location>
        <location evidence="2">Cytosol</location>
    </subcellularLocation>
    <subcellularLocation>
        <location evidence="1">Nucleus</location>
    </subcellularLocation>
</comment>
<dbReference type="GO" id="GO:0061649">
    <property type="term" value="F:ubiquitin-modified histone reader activity"/>
    <property type="evidence" value="ECO:0007669"/>
    <property type="project" value="Ensembl"/>
</dbReference>
<keyword evidence="13" id="KW-0539">Nucleus</keyword>
<dbReference type="GO" id="GO:0005730">
    <property type="term" value="C:nucleolus"/>
    <property type="evidence" value="ECO:0007669"/>
    <property type="project" value="Ensembl"/>
</dbReference>
<evidence type="ECO:0000259" key="20">
    <source>
        <dbReference type="PROSITE" id="PS51293"/>
    </source>
</evidence>
<dbReference type="GO" id="GO:0031965">
    <property type="term" value="C:nuclear membrane"/>
    <property type="evidence" value="ECO:0007669"/>
    <property type="project" value="Ensembl"/>
</dbReference>
<keyword evidence="5" id="KW-0597">Phosphoprotein</keyword>
<accession>A0A8C2LE85</accession>
<dbReference type="PANTHER" id="PTHR43999">
    <property type="entry name" value="DNAJ HOMOLOG SUBFAMILY C MEMBER 2"/>
    <property type="match status" value="1"/>
</dbReference>